<dbReference type="InterPro" id="IPR032675">
    <property type="entry name" value="LRR_dom_sf"/>
</dbReference>
<dbReference type="AlphaFoldDB" id="A0A397TX55"/>
<keyword evidence="2" id="KW-1185">Reference proteome</keyword>
<reference evidence="1 2" key="1">
    <citation type="submission" date="2018-06" db="EMBL/GenBank/DDBJ databases">
        <title>Comparative genomics reveals the genomic features of Rhizophagus irregularis, R. cerebriforme, R. diaphanum and Gigaspora rosea, and their symbiotic lifestyle signature.</title>
        <authorList>
            <person name="Morin E."/>
            <person name="San Clemente H."/>
            <person name="Chen E.C.H."/>
            <person name="De La Providencia I."/>
            <person name="Hainaut M."/>
            <person name="Kuo A."/>
            <person name="Kohler A."/>
            <person name="Murat C."/>
            <person name="Tang N."/>
            <person name="Roy S."/>
            <person name="Loubradou J."/>
            <person name="Henrissat B."/>
            <person name="Grigoriev I.V."/>
            <person name="Corradi N."/>
            <person name="Roux C."/>
            <person name="Martin F.M."/>
        </authorList>
    </citation>
    <scope>NUCLEOTIDE SEQUENCE [LARGE SCALE GENOMIC DNA]</scope>
    <source>
        <strain evidence="1 2">DAOM 194757</strain>
    </source>
</reference>
<dbReference type="Gene3D" id="3.80.10.10">
    <property type="entry name" value="Ribonuclease Inhibitor"/>
    <property type="match status" value="1"/>
</dbReference>
<dbReference type="SUPFAM" id="SSF52047">
    <property type="entry name" value="RNI-like"/>
    <property type="match status" value="1"/>
</dbReference>
<dbReference type="Proteomes" id="UP000266673">
    <property type="component" value="Unassembled WGS sequence"/>
</dbReference>
<evidence type="ECO:0000313" key="1">
    <source>
        <dbReference type="EMBL" id="RIB01991.1"/>
    </source>
</evidence>
<protein>
    <recommendedName>
        <fullName evidence="3">F-box domain-containing protein</fullName>
    </recommendedName>
</protein>
<comment type="caution">
    <text evidence="1">The sequence shown here is derived from an EMBL/GenBank/DDBJ whole genome shotgun (WGS) entry which is preliminary data.</text>
</comment>
<evidence type="ECO:0000313" key="2">
    <source>
        <dbReference type="Proteomes" id="UP000266673"/>
    </source>
</evidence>
<proteinExistence type="predicted"/>
<evidence type="ECO:0008006" key="3">
    <source>
        <dbReference type="Google" id="ProtNLM"/>
    </source>
</evidence>
<sequence length="82" mass="9511">MRNYFLEGCEWITDKSIKKIADLNKNLQNISLISCYKITDDAVCNIVHSFLNAKKCPFISDKSIYFLLSKKPVLELILDWVP</sequence>
<gene>
    <name evidence="1" type="ORF">C2G38_2126330</name>
</gene>
<dbReference type="EMBL" id="QKWP01002860">
    <property type="protein sequence ID" value="RIB01991.1"/>
    <property type="molecule type" value="Genomic_DNA"/>
</dbReference>
<name>A0A397TX55_9GLOM</name>
<organism evidence="1 2">
    <name type="scientific">Gigaspora rosea</name>
    <dbReference type="NCBI Taxonomy" id="44941"/>
    <lineage>
        <taxon>Eukaryota</taxon>
        <taxon>Fungi</taxon>
        <taxon>Fungi incertae sedis</taxon>
        <taxon>Mucoromycota</taxon>
        <taxon>Glomeromycotina</taxon>
        <taxon>Glomeromycetes</taxon>
        <taxon>Diversisporales</taxon>
        <taxon>Gigasporaceae</taxon>
        <taxon>Gigaspora</taxon>
    </lineage>
</organism>
<dbReference type="OrthoDB" id="2371139at2759"/>
<accession>A0A397TX55</accession>